<name>A0AA40AZL4_9PEZI</name>
<dbReference type="EMBL" id="JAUKUA010000002">
    <property type="protein sequence ID" value="KAK0724945.1"/>
    <property type="molecule type" value="Genomic_DNA"/>
</dbReference>
<dbReference type="InterPro" id="IPR001509">
    <property type="entry name" value="Epimerase_deHydtase"/>
</dbReference>
<dbReference type="SUPFAM" id="SSF51735">
    <property type="entry name" value="NAD(P)-binding Rossmann-fold domains"/>
    <property type="match status" value="1"/>
</dbReference>
<gene>
    <name evidence="4" type="ORF">B0H67DRAFT_480539</name>
</gene>
<dbReference type="InterPro" id="IPR050425">
    <property type="entry name" value="NAD(P)_dehydrat-like"/>
</dbReference>
<proteinExistence type="inferred from homology"/>
<sequence length="344" mass="36944">MSGSKGLVLLTGANGYVSSRAVEAFLKAGYSVRGTVRSIAANKALVDALAQYGDKFTLFEVPDIVVPGAFDEAVKGVDAVAHTATPVAFDFSDPEPVMRDAVGGILRALESATKEPKIKSFVFLSSVVAIFSNKEGDYTFTEADWNTEAEEAVEKLGKDTPGPVIYAASKTAAEKAMWKFRDEQKPSFTLTSINPCFVAGPPLVVPGSLEKVNIATKSISDVFAGVPLDKAGLPGTFQGFVDVRDVGRAIVFAVEHPEKANNERFILASFYSPQQAVADILRKAFPEMAHIIDKGTPGEGYSPDYAFPTHRGFDGTKIVRFSGQQYTPWEQTVIDAAEVFKAIA</sequence>
<organism evidence="4 5">
    <name type="scientific">Lasiosphaeris hirsuta</name>
    <dbReference type="NCBI Taxonomy" id="260670"/>
    <lineage>
        <taxon>Eukaryota</taxon>
        <taxon>Fungi</taxon>
        <taxon>Dikarya</taxon>
        <taxon>Ascomycota</taxon>
        <taxon>Pezizomycotina</taxon>
        <taxon>Sordariomycetes</taxon>
        <taxon>Sordariomycetidae</taxon>
        <taxon>Sordariales</taxon>
        <taxon>Lasiosphaeriaceae</taxon>
        <taxon>Lasiosphaeris</taxon>
    </lineage>
</organism>
<dbReference type="InterPro" id="IPR036291">
    <property type="entry name" value="NAD(P)-bd_dom_sf"/>
</dbReference>
<reference evidence="4" key="1">
    <citation type="submission" date="2023-06" db="EMBL/GenBank/DDBJ databases">
        <title>Genome-scale phylogeny and comparative genomics of the fungal order Sordariales.</title>
        <authorList>
            <consortium name="Lawrence Berkeley National Laboratory"/>
            <person name="Hensen N."/>
            <person name="Bonometti L."/>
            <person name="Westerberg I."/>
            <person name="Brannstrom I.O."/>
            <person name="Guillou S."/>
            <person name="Cros-Aarteil S."/>
            <person name="Calhoun S."/>
            <person name="Haridas S."/>
            <person name="Kuo A."/>
            <person name="Mondo S."/>
            <person name="Pangilinan J."/>
            <person name="Riley R."/>
            <person name="Labutti K."/>
            <person name="Andreopoulos B."/>
            <person name="Lipzen A."/>
            <person name="Chen C."/>
            <person name="Yanf M."/>
            <person name="Daum C."/>
            <person name="Ng V."/>
            <person name="Clum A."/>
            <person name="Steindorff A."/>
            <person name="Ohm R."/>
            <person name="Martin F."/>
            <person name="Silar P."/>
            <person name="Natvig D."/>
            <person name="Lalanne C."/>
            <person name="Gautier V."/>
            <person name="Ament-Velasquez S.L."/>
            <person name="Kruys A."/>
            <person name="Hutchinson M.I."/>
            <person name="Powell A.J."/>
            <person name="Barry K."/>
            <person name="Miller A.N."/>
            <person name="Grigoriev I.V."/>
            <person name="Debuchy R."/>
            <person name="Gladieux P."/>
            <person name="Thoren M.H."/>
            <person name="Johannesson H."/>
        </authorList>
    </citation>
    <scope>NUCLEOTIDE SEQUENCE</scope>
    <source>
        <strain evidence="4">SMH4607-1</strain>
    </source>
</reference>
<feature type="domain" description="NAD-dependent epimerase/dehydratase" evidence="3">
    <location>
        <begin position="8"/>
        <end position="265"/>
    </location>
</feature>
<dbReference type="PANTHER" id="PTHR10366:SF562">
    <property type="entry name" value="ALDEHYDE REDUCTASE II (AFU_ORTHOLOGUE AFUA_1G11360)"/>
    <property type="match status" value="1"/>
</dbReference>
<evidence type="ECO:0000313" key="4">
    <source>
        <dbReference type="EMBL" id="KAK0724945.1"/>
    </source>
</evidence>
<dbReference type="GO" id="GO:0016616">
    <property type="term" value="F:oxidoreductase activity, acting on the CH-OH group of donors, NAD or NADP as acceptor"/>
    <property type="evidence" value="ECO:0007669"/>
    <property type="project" value="TreeGrafter"/>
</dbReference>
<dbReference type="PANTHER" id="PTHR10366">
    <property type="entry name" value="NAD DEPENDENT EPIMERASE/DEHYDRATASE"/>
    <property type="match status" value="1"/>
</dbReference>
<evidence type="ECO:0000256" key="1">
    <source>
        <dbReference type="ARBA" id="ARBA00023002"/>
    </source>
</evidence>
<dbReference type="Pfam" id="PF01370">
    <property type="entry name" value="Epimerase"/>
    <property type="match status" value="1"/>
</dbReference>
<evidence type="ECO:0000313" key="5">
    <source>
        <dbReference type="Proteomes" id="UP001172102"/>
    </source>
</evidence>
<dbReference type="AlphaFoldDB" id="A0AA40AZL4"/>
<evidence type="ECO:0000256" key="2">
    <source>
        <dbReference type="ARBA" id="ARBA00023445"/>
    </source>
</evidence>
<protein>
    <recommendedName>
        <fullName evidence="3">NAD-dependent epimerase/dehydratase domain-containing protein</fullName>
    </recommendedName>
</protein>
<comment type="caution">
    <text evidence="4">The sequence shown here is derived from an EMBL/GenBank/DDBJ whole genome shotgun (WGS) entry which is preliminary data.</text>
</comment>
<dbReference type="Gene3D" id="3.40.50.720">
    <property type="entry name" value="NAD(P)-binding Rossmann-like Domain"/>
    <property type="match status" value="1"/>
</dbReference>
<comment type="similarity">
    <text evidence="2">Belongs to the NAD(P)-dependent epimerase/dehydratase family. Dihydroflavonol-4-reductase subfamily.</text>
</comment>
<keyword evidence="5" id="KW-1185">Reference proteome</keyword>
<keyword evidence="1" id="KW-0560">Oxidoreductase</keyword>
<accession>A0AA40AZL4</accession>
<evidence type="ECO:0000259" key="3">
    <source>
        <dbReference type="Pfam" id="PF01370"/>
    </source>
</evidence>
<dbReference type="Proteomes" id="UP001172102">
    <property type="component" value="Unassembled WGS sequence"/>
</dbReference>